<keyword evidence="3" id="KW-1185">Reference proteome</keyword>
<feature type="chain" id="PRO_5022956717" description="Golgi to ER traffic-protein" evidence="1">
    <location>
        <begin position="24"/>
        <end position="528"/>
    </location>
</feature>
<sequence>MRHLLIKLHFLLYLAILLSFISANLHQLKKLISQEDHIKIPDLNINISDLNEKPRDDPHTENLSCSQKITLIPVVKNFDESKESSEDKSNLSSYFKKCKSFPVEDLKPSGEVLFERKFISNNYILDTPFQNKEDDLMLNQIPKKLKQEAIPLSKSSNLSLGCTENTQISNTIPKMSGEDQEVCVKTEEKRIHKSTARGGKSPSFTTKMAYQTEGRNTEDKKVDVEEANLDISQIKTSKETKILFKVYDWNFIREEPKGGTQEDHQDHFFRFLNRCKEEKNLECFFSIQRGHSGLFWNNYLSSKKKLSTGKEIKKEIRKTYTMKTLLRNSDKKINLEANPLFSKELVQKLQKILETNFANCVDPTPTPQIKTILQFVKDITKTAHFLVIIYLSLFKQHREEVFTLYDSENILEFLNKTWFDIHEDSPELSKKEWAIKVSKLFKFQNFKGRNDYMFTQKKYMHKISCHLLVHWIEKTGRCLDYSRGNQKRDDSMLVGLINLMIFHSNYETIFKDVKKENSKISKKRKSEN</sequence>
<evidence type="ECO:0008006" key="4">
    <source>
        <dbReference type="Google" id="ProtNLM"/>
    </source>
</evidence>
<feature type="signal peptide" evidence="1">
    <location>
        <begin position="1"/>
        <end position="23"/>
    </location>
</feature>
<proteinExistence type="predicted"/>
<organism evidence="2 3">
    <name type="scientific">Puccinia graminis f. sp. tritici</name>
    <dbReference type="NCBI Taxonomy" id="56615"/>
    <lineage>
        <taxon>Eukaryota</taxon>
        <taxon>Fungi</taxon>
        <taxon>Dikarya</taxon>
        <taxon>Basidiomycota</taxon>
        <taxon>Pucciniomycotina</taxon>
        <taxon>Pucciniomycetes</taxon>
        <taxon>Pucciniales</taxon>
        <taxon>Pucciniaceae</taxon>
        <taxon>Puccinia</taxon>
    </lineage>
</organism>
<protein>
    <recommendedName>
        <fullName evidence="4">Golgi to ER traffic-protein</fullName>
    </recommendedName>
</protein>
<reference evidence="2 3" key="1">
    <citation type="submission" date="2019-05" db="EMBL/GenBank/DDBJ databases">
        <title>Emergence of the Ug99 lineage of the wheat stem rust pathogen through somatic hybridization.</title>
        <authorList>
            <person name="Li F."/>
            <person name="Upadhyaya N.M."/>
            <person name="Sperschneider J."/>
            <person name="Matny O."/>
            <person name="Nguyen-Phuc H."/>
            <person name="Mago R."/>
            <person name="Raley C."/>
            <person name="Miller M.E."/>
            <person name="Silverstein K.A.T."/>
            <person name="Henningsen E."/>
            <person name="Hirsch C.D."/>
            <person name="Visser B."/>
            <person name="Pretorius Z.A."/>
            <person name="Steffenson B.J."/>
            <person name="Schwessinger B."/>
            <person name="Dodds P.N."/>
            <person name="Figueroa M."/>
        </authorList>
    </citation>
    <scope>NUCLEOTIDE SEQUENCE [LARGE SCALE GENOMIC DNA]</scope>
    <source>
        <strain evidence="2">21-0</strain>
    </source>
</reference>
<accession>A0A5B0MMF9</accession>
<keyword evidence="1" id="KW-0732">Signal</keyword>
<name>A0A5B0MMF9_PUCGR</name>
<gene>
    <name evidence="2" type="ORF">PGT21_031994</name>
</gene>
<evidence type="ECO:0000256" key="1">
    <source>
        <dbReference type="SAM" id="SignalP"/>
    </source>
</evidence>
<comment type="caution">
    <text evidence="2">The sequence shown here is derived from an EMBL/GenBank/DDBJ whole genome shotgun (WGS) entry which is preliminary data.</text>
</comment>
<dbReference type="EMBL" id="VSWC01000144">
    <property type="protein sequence ID" value="KAA1078257.1"/>
    <property type="molecule type" value="Genomic_DNA"/>
</dbReference>
<evidence type="ECO:0000313" key="2">
    <source>
        <dbReference type="EMBL" id="KAA1078257.1"/>
    </source>
</evidence>
<dbReference type="Proteomes" id="UP000324748">
    <property type="component" value="Unassembled WGS sequence"/>
</dbReference>
<dbReference type="OrthoDB" id="2495363at2759"/>
<evidence type="ECO:0000313" key="3">
    <source>
        <dbReference type="Proteomes" id="UP000324748"/>
    </source>
</evidence>
<dbReference type="AlphaFoldDB" id="A0A5B0MMF9"/>